<accession>A0AC35FSV8</accession>
<reference evidence="2" key="1">
    <citation type="submission" date="2022-11" db="UniProtKB">
        <authorList>
            <consortium name="WormBaseParasite"/>
        </authorList>
    </citation>
    <scope>IDENTIFICATION</scope>
</reference>
<name>A0AC35FSV8_9BILA</name>
<sequence>MFQMTTTEEVLSLKIKQKSFVNGSTYANENFNLNLNQNHETSTLISVQTYSKLNDNKNYAALKLVPDYYEEKGKLRSWNKSSALGLNALKITDEVKAKDEKRWEKKGSSSNANDSTFSLHIAAYENSIYAEPEIFDDKNKVAINDSNSIKKQNNSKQINIASIFVIQNPFEFPRQQENGEVANSVEVAQYKASQQLLNPNQPIVASGDEAITSQAEHNIVEESTVFKWVDNKWVMTKQGSNKKVVEFIYNDVETNIEKELPAVTMELIAGKLNLLFSSNDDTTVNKLVIDKNRRQITIVTSTIYKGPIKQLLSIKNDVSNVTEKNPSAKILSQILLSYKLQSVSGEYKLKFHALLK</sequence>
<dbReference type="WBParaSite" id="PS1159_v2.g20528.t1">
    <property type="protein sequence ID" value="PS1159_v2.g20528.t1"/>
    <property type="gene ID" value="PS1159_v2.g20528"/>
</dbReference>
<organism evidence="1 2">
    <name type="scientific">Panagrolaimus sp. PS1159</name>
    <dbReference type="NCBI Taxonomy" id="55785"/>
    <lineage>
        <taxon>Eukaryota</taxon>
        <taxon>Metazoa</taxon>
        <taxon>Ecdysozoa</taxon>
        <taxon>Nematoda</taxon>
        <taxon>Chromadorea</taxon>
        <taxon>Rhabditida</taxon>
        <taxon>Tylenchina</taxon>
        <taxon>Panagrolaimomorpha</taxon>
        <taxon>Panagrolaimoidea</taxon>
        <taxon>Panagrolaimidae</taxon>
        <taxon>Panagrolaimus</taxon>
    </lineage>
</organism>
<proteinExistence type="predicted"/>
<protein>
    <submittedName>
        <fullName evidence="2">Uncharacterized protein</fullName>
    </submittedName>
</protein>
<evidence type="ECO:0000313" key="1">
    <source>
        <dbReference type="Proteomes" id="UP000887580"/>
    </source>
</evidence>
<evidence type="ECO:0000313" key="2">
    <source>
        <dbReference type="WBParaSite" id="PS1159_v2.g20528.t1"/>
    </source>
</evidence>
<dbReference type="Proteomes" id="UP000887580">
    <property type="component" value="Unplaced"/>
</dbReference>